<dbReference type="EMBL" id="CP119108">
    <property type="protein sequence ID" value="WEG10483.1"/>
    <property type="molecule type" value="Genomic_DNA"/>
</dbReference>
<dbReference type="RefSeq" id="WP_275279851.1">
    <property type="nucleotide sequence ID" value="NZ_CP119108.1"/>
</dbReference>
<feature type="region of interest" description="Disordered" evidence="1">
    <location>
        <begin position="248"/>
        <end position="267"/>
    </location>
</feature>
<dbReference type="SUPFAM" id="SSF159234">
    <property type="entry name" value="FomD-like"/>
    <property type="match status" value="1"/>
</dbReference>
<dbReference type="Gene3D" id="2.40.380.10">
    <property type="entry name" value="FomD-like"/>
    <property type="match status" value="1"/>
</dbReference>
<sequence length="286" mass="31372">MRLPLGSVDVSASGGTAVLLGRRGEPWPRIATRELSPEEALDRVGAEFATGRVAPGFAASVPSAEGCRFTPGQDILWRYGRHLEAVRVVRDDDRGLVVWIPPGSERLESVPADGRRTRDVPMAERFSVPWVIRAAHWTGPGLVRVAPTGKPWSVWFFRRDDGTPTGAYVNLELPHRRDAGGVYSRDLVMDLWVDAGHAGSEDVWLKDADELEATVAQGRYTAEQAEAIRCLADLAGRDLVAPGGWPLDEDWGRWTPSPELDVPVRLPDSEEVRAARRRSGRVSGEG</sequence>
<organism evidence="3 4">
    <name type="scientific">Microbacterium horticulturae</name>
    <dbReference type="NCBI Taxonomy" id="3028316"/>
    <lineage>
        <taxon>Bacteria</taxon>
        <taxon>Bacillati</taxon>
        <taxon>Actinomycetota</taxon>
        <taxon>Actinomycetes</taxon>
        <taxon>Micrococcales</taxon>
        <taxon>Microbacteriaceae</taxon>
        <taxon>Microbacterium</taxon>
    </lineage>
</organism>
<dbReference type="InterPro" id="IPR035930">
    <property type="entry name" value="FomD-like_sf"/>
</dbReference>
<name>A0ABY8C6M2_9MICO</name>
<protein>
    <submittedName>
        <fullName evidence="3">DUF402 domain-containing protein</fullName>
    </submittedName>
</protein>
<feature type="domain" description="DUF402" evidence="2">
    <location>
        <begin position="118"/>
        <end position="229"/>
    </location>
</feature>
<dbReference type="Proteomes" id="UP001214553">
    <property type="component" value="Chromosome"/>
</dbReference>
<proteinExistence type="predicted"/>
<accession>A0ABY8C6M2</accession>
<keyword evidence="4" id="KW-1185">Reference proteome</keyword>
<dbReference type="Pfam" id="PF04167">
    <property type="entry name" value="DUF402"/>
    <property type="match status" value="1"/>
</dbReference>
<evidence type="ECO:0000313" key="3">
    <source>
        <dbReference type="EMBL" id="WEG10483.1"/>
    </source>
</evidence>
<evidence type="ECO:0000256" key="1">
    <source>
        <dbReference type="SAM" id="MobiDB-lite"/>
    </source>
</evidence>
<gene>
    <name evidence="3" type="ORF">PU630_08080</name>
</gene>
<dbReference type="InterPro" id="IPR007295">
    <property type="entry name" value="DUF402"/>
</dbReference>
<evidence type="ECO:0000259" key="2">
    <source>
        <dbReference type="Pfam" id="PF04167"/>
    </source>
</evidence>
<reference evidence="3 4" key="1">
    <citation type="submission" date="2023-03" db="EMBL/GenBank/DDBJ databases">
        <title>Genome sequence of Microbacterium sp. KACC 23027.</title>
        <authorList>
            <person name="Kim S."/>
            <person name="Heo J."/>
            <person name="Kwon S.-W."/>
        </authorList>
    </citation>
    <scope>NUCLEOTIDE SEQUENCE [LARGE SCALE GENOMIC DNA]</scope>
    <source>
        <strain evidence="3 4">KACC 23027</strain>
    </source>
</reference>
<evidence type="ECO:0000313" key="4">
    <source>
        <dbReference type="Proteomes" id="UP001214553"/>
    </source>
</evidence>